<organism evidence="3 4">
    <name type="scientific">Malaciobacter molluscorum LMG 25693</name>
    <dbReference type="NCBI Taxonomy" id="870501"/>
    <lineage>
        <taxon>Bacteria</taxon>
        <taxon>Pseudomonadati</taxon>
        <taxon>Campylobacterota</taxon>
        <taxon>Epsilonproteobacteria</taxon>
        <taxon>Campylobacterales</taxon>
        <taxon>Arcobacteraceae</taxon>
        <taxon>Malaciobacter</taxon>
    </lineage>
</organism>
<keyword evidence="1" id="KW-0472">Membrane</keyword>
<dbReference type="Proteomes" id="UP000221222">
    <property type="component" value="Unassembled WGS sequence"/>
</dbReference>
<dbReference type="RefSeq" id="WP_099341259.1">
    <property type="nucleotide sequence ID" value="NZ_CP032098.1"/>
</dbReference>
<sequence>MKLLLRFLFVIFLLVLFLFIYFFISLYFFLFGLGSFFVLFITIYYLKKRGFSRIKIFIICVPIFFLYLCLALFVTFSIEAYTQKEITKQSAGDCRISNTKIGYQTNLPLYLYDQGDGIYHIFALGEDGKIVDKSNLNLNKPNDNGETLAEYEEKLQKKGRIHNLIMTAQYNKDGFFQIKVNSWYDTQTYIYIINLFSQYIVYKYILDLQNYNIKSDVLENKIRENRD</sequence>
<dbReference type="KEGG" id="amol:AMOL_1234"/>
<name>A0A2G1DLR1_9BACT</name>
<dbReference type="AlphaFoldDB" id="A0A2G1DLR1"/>
<dbReference type="Proteomes" id="UP000262712">
    <property type="component" value="Chromosome"/>
</dbReference>
<keyword evidence="1" id="KW-0812">Transmembrane</keyword>
<protein>
    <submittedName>
        <fullName evidence="2">Membrane protein</fullName>
    </submittedName>
</protein>
<dbReference type="EMBL" id="NXFY01000001">
    <property type="protein sequence ID" value="PHO19443.1"/>
    <property type="molecule type" value="Genomic_DNA"/>
</dbReference>
<evidence type="ECO:0000256" key="1">
    <source>
        <dbReference type="SAM" id="Phobius"/>
    </source>
</evidence>
<evidence type="ECO:0000313" key="2">
    <source>
        <dbReference type="EMBL" id="AXX92215.1"/>
    </source>
</evidence>
<proteinExistence type="predicted"/>
<reference evidence="3 4" key="1">
    <citation type="submission" date="2017-09" db="EMBL/GenBank/DDBJ databases">
        <title>Arcobacter canalis sp. nov., a new species isolated from a water canal contaminated with urban sewage.</title>
        <authorList>
            <person name="Perez-Cataluna A."/>
            <person name="Salas-Masso N."/>
            <person name="Figueras M.J."/>
        </authorList>
    </citation>
    <scope>NUCLEOTIDE SEQUENCE [LARGE SCALE GENOMIC DNA]</scope>
    <source>
        <strain evidence="3 4">F98-3</strain>
    </source>
</reference>
<keyword evidence="1" id="KW-1133">Transmembrane helix</keyword>
<feature type="transmembrane region" description="Helical" evidence="1">
    <location>
        <begin position="7"/>
        <end position="24"/>
    </location>
</feature>
<dbReference type="EMBL" id="CP032098">
    <property type="protein sequence ID" value="AXX92215.1"/>
    <property type="molecule type" value="Genomic_DNA"/>
</dbReference>
<keyword evidence="4" id="KW-1185">Reference proteome</keyword>
<feature type="transmembrane region" description="Helical" evidence="1">
    <location>
        <begin position="58"/>
        <end position="78"/>
    </location>
</feature>
<accession>A0A2G1DLR1</accession>
<evidence type="ECO:0000313" key="3">
    <source>
        <dbReference type="EMBL" id="PHO19443.1"/>
    </source>
</evidence>
<evidence type="ECO:0000313" key="5">
    <source>
        <dbReference type="Proteomes" id="UP000262712"/>
    </source>
</evidence>
<evidence type="ECO:0000313" key="4">
    <source>
        <dbReference type="Proteomes" id="UP000221222"/>
    </source>
</evidence>
<reference evidence="2 5" key="2">
    <citation type="submission" date="2018-08" db="EMBL/GenBank/DDBJ databases">
        <title>Complete genome of the Arcobacter molluscorum type strain LMG 25693.</title>
        <authorList>
            <person name="Miller W.G."/>
            <person name="Yee E."/>
            <person name="Bono J.L."/>
        </authorList>
    </citation>
    <scope>NUCLEOTIDE SEQUENCE [LARGE SCALE GENOMIC DNA]</scope>
    <source>
        <strain evidence="2 5">CECT 7696</strain>
    </source>
</reference>
<gene>
    <name evidence="2" type="ORF">AMOL_1234</name>
    <name evidence="3" type="ORF">CPU12_01295</name>
</gene>